<protein>
    <submittedName>
        <fullName evidence="1">Uncharacterized protein</fullName>
    </submittedName>
</protein>
<organism evidence="1 2">
    <name type="scientific">[Clostridium] citroniae WAL-17108</name>
    <dbReference type="NCBI Taxonomy" id="742733"/>
    <lineage>
        <taxon>Bacteria</taxon>
        <taxon>Bacillati</taxon>
        <taxon>Bacillota</taxon>
        <taxon>Clostridia</taxon>
        <taxon>Lachnospirales</taxon>
        <taxon>Lachnospiraceae</taxon>
        <taxon>Enterocloster</taxon>
    </lineage>
</organism>
<gene>
    <name evidence="1" type="ORF">HMPREF9469_00307</name>
</gene>
<comment type="caution">
    <text evidence="1">The sequence shown here is derived from an EMBL/GenBank/DDBJ whole genome shotgun (WGS) entry which is preliminary data.</text>
</comment>
<dbReference type="Proteomes" id="UP000003763">
    <property type="component" value="Unassembled WGS sequence"/>
</dbReference>
<evidence type="ECO:0000313" key="1">
    <source>
        <dbReference type="EMBL" id="EHF01075.1"/>
    </source>
</evidence>
<dbReference type="HOGENOM" id="CLU_3355430_0_0_9"/>
<accession>G5HCJ5</accession>
<reference evidence="1 2" key="1">
    <citation type="submission" date="2011-08" db="EMBL/GenBank/DDBJ databases">
        <title>The Genome Sequence of Clostridium citroniae WAL-17108.</title>
        <authorList>
            <consortium name="The Broad Institute Genome Sequencing Platform"/>
            <person name="Earl A."/>
            <person name="Ward D."/>
            <person name="Feldgarden M."/>
            <person name="Gevers D."/>
            <person name="Finegold S.M."/>
            <person name="Summanen P.H."/>
            <person name="Molitoris D.R."/>
            <person name="Vaisanen M.L."/>
            <person name="Daigneault M."/>
            <person name="Allen-Vercoe E."/>
            <person name="Young S.K."/>
            <person name="Zeng Q."/>
            <person name="Gargeya S."/>
            <person name="Fitzgerald M."/>
            <person name="Haas B."/>
            <person name="Abouelleil A."/>
            <person name="Alvarado L."/>
            <person name="Arachchi H.M."/>
            <person name="Berlin A."/>
            <person name="Brown A."/>
            <person name="Chapman S.B."/>
            <person name="Chen Z."/>
            <person name="Dunbar C."/>
            <person name="Freedman E."/>
            <person name="Gearin G."/>
            <person name="Gellesch M."/>
            <person name="Goldberg J."/>
            <person name="Griggs A."/>
            <person name="Gujja S."/>
            <person name="Heiman D."/>
            <person name="Howarth C."/>
            <person name="Larson L."/>
            <person name="Lui A."/>
            <person name="MacDonald P.J.P."/>
            <person name="Montmayeur A."/>
            <person name="Murphy C."/>
            <person name="Neiman D."/>
            <person name="Pearson M."/>
            <person name="Priest M."/>
            <person name="Roberts A."/>
            <person name="Saif S."/>
            <person name="Shea T."/>
            <person name="Shenoy N."/>
            <person name="Sisk P."/>
            <person name="Stolte C."/>
            <person name="Sykes S."/>
            <person name="Wortman J."/>
            <person name="Nusbaum C."/>
            <person name="Birren B."/>
        </authorList>
    </citation>
    <scope>NUCLEOTIDE SEQUENCE [LARGE SCALE GENOMIC DNA]</scope>
    <source>
        <strain evidence="1 2">WAL-17108</strain>
    </source>
</reference>
<evidence type="ECO:0000313" key="2">
    <source>
        <dbReference type="Proteomes" id="UP000003763"/>
    </source>
</evidence>
<name>G5HCJ5_9FIRM</name>
<dbReference type="EMBL" id="ADLJ01000002">
    <property type="protein sequence ID" value="EHF01075.1"/>
    <property type="molecule type" value="Genomic_DNA"/>
</dbReference>
<proteinExistence type="predicted"/>
<dbReference type="AlphaFoldDB" id="G5HCJ5"/>
<sequence length="36" mass="4450">MRLYWDEACIDMRFCRIYNDIIGFYAQENLWGAMKI</sequence>